<reference evidence="1" key="1">
    <citation type="journal article" date="2022" name="Front. Microbiol.">
        <title>New perspectives on an old grouping: The genomic and phenotypic variability of Oxalobacter formigenes and the implications for calcium oxalate stone prevention.</title>
        <authorList>
            <person name="Chmiel J.A."/>
            <person name="Carr C."/>
            <person name="Stuivenberg G.A."/>
            <person name="Venema R."/>
            <person name="Chanyi R.M."/>
            <person name="Al K.F."/>
            <person name="Giguere D."/>
            <person name="Say H."/>
            <person name="Akouris P.P."/>
            <person name="Dominguez Romero S.A."/>
            <person name="Kwong A."/>
            <person name="Tai V."/>
            <person name="Koval S.F."/>
            <person name="Razvi H."/>
            <person name="Bjazevic J."/>
            <person name="Burton J.P."/>
        </authorList>
    </citation>
    <scope>NUCLEOTIDE SEQUENCE</scope>
    <source>
        <strain evidence="1">OxK</strain>
    </source>
</reference>
<dbReference type="Pfam" id="PF12900">
    <property type="entry name" value="Pyridox_ox_2"/>
    <property type="match status" value="1"/>
</dbReference>
<gene>
    <name evidence="1" type="ORF">NB646_06410</name>
</gene>
<dbReference type="Proteomes" id="UP001164819">
    <property type="component" value="Chromosome"/>
</dbReference>
<dbReference type="SUPFAM" id="SSF50475">
    <property type="entry name" value="FMN-binding split barrel"/>
    <property type="match status" value="1"/>
</dbReference>
<name>A0A9E9LBZ8_9BURK</name>
<dbReference type="EMBL" id="CP098251">
    <property type="protein sequence ID" value="WAV90503.1"/>
    <property type="molecule type" value="Genomic_DNA"/>
</dbReference>
<accession>A0A9E9LBZ8</accession>
<dbReference type="PANTHER" id="PTHR34071">
    <property type="entry name" value="5-NITROIMIDAZOLE ANTIBIOTICS RESISTANCE PROTEIN, NIMA-FAMILY-RELATED PROTEIN-RELATED"/>
    <property type="match status" value="1"/>
</dbReference>
<organism evidence="1">
    <name type="scientific">Oxalobacter aliiformigenes</name>
    <dbReference type="NCBI Taxonomy" id="2946593"/>
    <lineage>
        <taxon>Bacteria</taxon>
        <taxon>Pseudomonadati</taxon>
        <taxon>Pseudomonadota</taxon>
        <taxon>Betaproteobacteria</taxon>
        <taxon>Burkholderiales</taxon>
        <taxon>Oxalobacteraceae</taxon>
        <taxon>Oxalobacter</taxon>
    </lineage>
</organism>
<dbReference type="Gene3D" id="2.30.110.10">
    <property type="entry name" value="Electron Transport, Fmn-binding Protein, Chain A"/>
    <property type="match status" value="1"/>
</dbReference>
<protein>
    <submittedName>
        <fullName evidence="1">Pyridoxamine 5'-phosphate oxidase family protein</fullName>
    </submittedName>
</protein>
<proteinExistence type="predicted"/>
<evidence type="ECO:0000313" key="1">
    <source>
        <dbReference type="EMBL" id="WAV90503.1"/>
    </source>
</evidence>
<dbReference type="PANTHER" id="PTHR34071:SF2">
    <property type="entry name" value="FLAVIN-NUCLEOTIDE-BINDING PROTEIN"/>
    <property type="match status" value="1"/>
</dbReference>
<dbReference type="AlphaFoldDB" id="A0A9E9LBZ8"/>
<sequence length="157" mass="18044">MEMRKMDRPVTDRGELGRIVDACQIIRIATSDDEGLYIVPMNFGYDWQDTRLTLYVHSPREGRKTAAFRKNPSVAFEMDDGHDFAGEQPACRYGFRYRSIVGNGHIVELADPDEKAHGLRALMRRFSNRSFAFSEKMLAVVSVFRIDVTEFTGKTHY</sequence>
<dbReference type="InterPro" id="IPR012349">
    <property type="entry name" value="Split_barrel_FMN-bd"/>
</dbReference>
<dbReference type="InterPro" id="IPR024747">
    <property type="entry name" value="Pyridox_Oxase-rel"/>
</dbReference>
<dbReference type="RefSeq" id="WP_269315557.1">
    <property type="nucleotide sequence ID" value="NZ_CP098251.1"/>
</dbReference>